<feature type="transmembrane region" description="Helical" evidence="1">
    <location>
        <begin position="51"/>
        <end position="84"/>
    </location>
</feature>
<comment type="caution">
    <text evidence="2">The sequence shown here is derived from an EMBL/GenBank/DDBJ whole genome shotgun (WGS) entry which is preliminary data.</text>
</comment>
<keyword evidence="3" id="KW-1185">Reference proteome</keyword>
<keyword evidence="1" id="KW-0812">Transmembrane</keyword>
<evidence type="ECO:0000313" key="3">
    <source>
        <dbReference type="Proteomes" id="UP000028875"/>
    </source>
</evidence>
<keyword evidence="1" id="KW-0472">Membrane</keyword>
<organism evidence="2 3">
    <name type="scientific">Virgibacillus massiliensis</name>
    <dbReference type="NCBI Taxonomy" id="1462526"/>
    <lineage>
        <taxon>Bacteria</taxon>
        <taxon>Bacillati</taxon>
        <taxon>Bacillota</taxon>
        <taxon>Bacilli</taxon>
        <taxon>Bacillales</taxon>
        <taxon>Bacillaceae</taxon>
        <taxon>Virgibacillus</taxon>
    </lineage>
</organism>
<dbReference type="RefSeq" id="WP_038243053.1">
    <property type="nucleotide sequence ID" value="NZ_BNER01000003.1"/>
</dbReference>
<keyword evidence="1" id="KW-1133">Transmembrane helix</keyword>
<proteinExistence type="predicted"/>
<name>A0A024QB15_9BACI</name>
<evidence type="ECO:0008006" key="4">
    <source>
        <dbReference type="Google" id="ProtNLM"/>
    </source>
</evidence>
<dbReference type="OrthoDB" id="2971941at2"/>
<sequence length="118" mass="13290">MKKFLLFLAGLTALIILLANLGPMVLLGLGIWLLYVIFKQFMKSESTAGKIGWVILGLIVLSFTISNMFALIGVAAAIALYLIYKSWKKADHNSIVDEMKYDDPFTNFERQWAEINKS</sequence>
<dbReference type="eggNOG" id="ENOG5031SCS">
    <property type="taxonomic scope" value="Bacteria"/>
</dbReference>
<protein>
    <recommendedName>
        <fullName evidence="4">Flagellar basal body rod protein</fullName>
    </recommendedName>
</protein>
<evidence type="ECO:0000313" key="2">
    <source>
        <dbReference type="EMBL" id="CDQ39121.1"/>
    </source>
</evidence>
<gene>
    <name evidence="2" type="ORF">BN990_01404</name>
</gene>
<dbReference type="STRING" id="1462526.BN990_01404"/>
<evidence type="ECO:0000256" key="1">
    <source>
        <dbReference type="SAM" id="Phobius"/>
    </source>
</evidence>
<accession>A0A024QB15</accession>
<reference evidence="3" key="2">
    <citation type="submission" date="2014-05" db="EMBL/GenBank/DDBJ databases">
        <title>Draft genome sequence of Virgibacillus massiliensis Vm-5.</title>
        <authorList>
            <person name="Khelaifia S."/>
            <person name="Croce O."/>
            <person name="Lagier J.C."/>
            <person name="Raoult D."/>
        </authorList>
    </citation>
    <scope>NUCLEOTIDE SEQUENCE [LARGE SCALE GENOMIC DNA]</scope>
    <source>
        <strain evidence="3">Vm-5</strain>
    </source>
</reference>
<dbReference type="EMBL" id="CCDP010000001">
    <property type="protein sequence ID" value="CDQ39121.1"/>
    <property type="molecule type" value="Genomic_DNA"/>
</dbReference>
<reference evidence="2 3" key="1">
    <citation type="submission" date="2014-03" db="EMBL/GenBank/DDBJ databases">
        <authorList>
            <person name="Urmite Genomes U."/>
        </authorList>
    </citation>
    <scope>NUCLEOTIDE SEQUENCE [LARGE SCALE GENOMIC DNA]</scope>
    <source>
        <strain evidence="2 3">Vm-5</strain>
    </source>
</reference>
<dbReference type="Proteomes" id="UP000028875">
    <property type="component" value="Unassembled WGS sequence"/>
</dbReference>
<dbReference type="AlphaFoldDB" id="A0A024QB15"/>